<evidence type="ECO:0000256" key="1">
    <source>
        <dbReference type="ARBA" id="ARBA00001946"/>
    </source>
</evidence>
<evidence type="ECO:0000313" key="13">
    <source>
        <dbReference type="EMBL" id="MBB4016160.1"/>
    </source>
</evidence>
<comment type="pathway">
    <text evidence="3 11">Cofactor biosynthesis; molybdopterin biosynthesis.</text>
</comment>
<comment type="function">
    <text evidence="2 11">Catalyzes the insertion of molybdate into adenylated molybdopterin with the concomitant release of AMP.</text>
</comment>
<keyword evidence="5 11" id="KW-0500">Molybdenum</keyword>
<dbReference type="Pfam" id="PF00994">
    <property type="entry name" value="MoCF_biosynth"/>
    <property type="match status" value="1"/>
</dbReference>
<dbReference type="Gene3D" id="3.40.980.10">
    <property type="entry name" value="MoaB/Mog-like domain"/>
    <property type="match status" value="1"/>
</dbReference>
<keyword evidence="6 11" id="KW-0808">Transferase</keyword>
<evidence type="ECO:0000259" key="12">
    <source>
        <dbReference type="SMART" id="SM00852"/>
    </source>
</evidence>
<gene>
    <name evidence="13" type="ORF">GGR16_001166</name>
</gene>
<dbReference type="Gene3D" id="2.40.340.10">
    <property type="entry name" value="MoeA, C-terminal, domain IV"/>
    <property type="match status" value="1"/>
</dbReference>
<protein>
    <recommendedName>
        <fullName evidence="11">Molybdopterin molybdenumtransferase</fullName>
        <ecNumber evidence="11">2.10.1.1</ecNumber>
    </recommendedName>
</protein>
<evidence type="ECO:0000256" key="4">
    <source>
        <dbReference type="ARBA" id="ARBA00010763"/>
    </source>
</evidence>
<reference evidence="13 14" key="1">
    <citation type="submission" date="2020-08" db="EMBL/GenBank/DDBJ databases">
        <title>Genomic Encyclopedia of Type Strains, Phase IV (KMG-IV): sequencing the most valuable type-strain genomes for metagenomic binning, comparative biology and taxonomic classification.</title>
        <authorList>
            <person name="Goeker M."/>
        </authorList>
    </citation>
    <scope>NUCLEOTIDE SEQUENCE [LARGE SCALE GENOMIC DNA]</scope>
    <source>
        <strain evidence="13 14">DSM 103737</strain>
    </source>
</reference>
<dbReference type="SUPFAM" id="SSF63882">
    <property type="entry name" value="MoeA N-terminal region -like"/>
    <property type="match status" value="1"/>
</dbReference>
<dbReference type="EC" id="2.10.1.1" evidence="11"/>
<dbReference type="GO" id="GO:0046872">
    <property type="term" value="F:metal ion binding"/>
    <property type="evidence" value="ECO:0007669"/>
    <property type="project" value="UniProtKB-UniRule"/>
</dbReference>
<evidence type="ECO:0000256" key="6">
    <source>
        <dbReference type="ARBA" id="ARBA00022679"/>
    </source>
</evidence>
<comment type="similarity">
    <text evidence="4 11">Belongs to the MoeA family.</text>
</comment>
<dbReference type="PANTHER" id="PTHR10192">
    <property type="entry name" value="MOLYBDOPTERIN BIOSYNTHESIS PROTEIN"/>
    <property type="match status" value="1"/>
</dbReference>
<dbReference type="AlphaFoldDB" id="A0A840BT39"/>
<dbReference type="GO" id="GO:0061599">
    <property type="term" value="F:molybdopterin molybdotransferase activity"/>
    <property type="evidence" value="ECO:0007669"/>
    <property type="project" value="UniProtKB-UniRule"/>
</dbReference>
<sequence length="403" mass="41022">MALTPVADALAGILAGASPVREQETVTLHRAAGRTLAADVAALRTQPPFAASAMDGYAVRAADVAAVPARLSLIGTSAAGHAFEGAVGSGQCVRIFTGAPVPAGADAILIQENARAEGDWVEALSTVAAGRFVREAGLDFREGEVLLQAGRRLGPSAVALAAAMGHATLPVVRRPRVAILATGDELVRPGEPTGPDQIVASNTYAVAAIAEGAGAEAIDLGIAGDDLAVLSAAIDAAKEAGADVLVTLGGASVGDHDLVQRALSAQGWQLGFWRIAMRPGKPLMHGRLGAMAVLGLPGNPVSSIVCSLIVLAPLVRALSGDPDAAEIATLPARLGTDLPANDERQDYLRARLATADDGTLVASPFPRQDSSMLRLMAEAEALVVRAPHAPAARAGEPCRIIRL</sequence>
<evidence type="ECO:0000256" key="9">
    <source>
        <dbReference type="ARBA" id="ARBA00023150"/>
    </source>
</evidence>
<dbReference type="SUPFAM" id="SSF53218">
    <property type="entry name" value="Molybdenum cofactor biosynthesis proteins"/>
    <property type="match status" value="1"/>
</dbReference>
<dbReference type="FunFam" id="3.40.980.10:FF:000004">
    <property type="entry name" value="Molybdopterin molybdenumtransferase"/>
    <property type="match status" value="1"/>
</dbReference>
<comment type="cofactor">
    <cofactor evidence="1 11">
        <name>Mg(2+)</name>
        <dbReference type="ChEBI" id="CHEBI:18420"/>
    </cofactor>
</comment>
<dbReference type="CDD" id="cd00887">
    <property type="entry name" value="MoeA"/>
    <property type="match status" value="1"/>
</dbReference>
<dbReference type="InterPro" id="IPR038987">
    <property type="entry name" value="MoeA-like"/>
</dbReference>
<dbReference type="GO" id="GO:0006777">
    <property type="term" value="P:Mo-molybdopterin cofactor biosynthetic process"/>
    <property type="evidence" value="ECO:0007669"/>
    <property type="project" value="UniProtKB-UniRule"/>
</dbReference>
<dbReference type="InterPro" id="IPR036425">
    <property type="entry name" value="MoaB/Mog-like_dom_sf"/>
</dbReference>
<evidence type="ECO:0000256" key="11">
    <source>
        <dbReference type="RuleBase" id="RU365090"/>
    </source>
</evidence>
<dbReference type="InterPro" id="IPR005110">
    <property type="entry name" value="MoeA_linker/N"/>
</dbReference>
<evidence type="ECO:0000256" key="3">
    <source>
        <dbReference type="ARBA" id="ARBA00005046"/>
    </source>
</evidence>
<dbReference type="InterPro" id="IPR005111">
    <property type="entry name" value="MoeA_C_domain_IV"/>
</dbReference>
<dbReference type="SUPFAM" id="SSF63867">
    <property type="entry name" value="MoeA C-terminal domain-like"/>
    <property type="match status" value="1"/>
</dbReference>
<dbReference type="Proteomes" id="UP000577362">
    <property type="component" value="Unassembled WGS sequence"/>
</dbReference>
<keyword evidence="7 11" id="KW-0479">Metal-binding</keyword>
<dbReference type="InterPro" id="IPR036688">
    <property type="entry name" value="MoeA_C_domain_IV_sf"/>
</dbReference>
<feature type="domain" description="MoaB/Mog" evidence="12">
    <location>
        <begin position="178"/>
        <end position="317"/>
    </location>
</feature>
<dbReference type="InterPro" id="IPR001453">
    <property type="entry name" value="MoaB/Mog_dom"/>
</dbReference>
<dbReference type="Gene3D" id="2.170.190.11">
    <property type="entry name" value="Molybdopterin biosynthesis moea protein, domain 3"/>
    <property type="match status" value="1"/>
</dbReference>
<evidence type="ECO:0000256" key="2">
    <source>
        <dbReference type="ARBA" id="ARBA00002901"/>
    </source>
</evidence>
<dbReference type="GO" id="GO:0005829">
    <property type="term" value="C:cytosol"/>
    <property type="evidence" value="ECO:0007669"/>
    <property type="project" value="TreeGrafter"/>
</dbReference>
<proteinExistence type="inferred from homology"/>
<dbReference type="SMART" id="SM00852">
    <property type="entry name" value="MoCF_biosynth"/>
    <property type="match status" value="1"/>
</dbReference>
<evidence type="ECO:0000313" key="14">
    <source>
        <dbReference type="Proteomes" id="UP000577362"/>
    </source>
</evidence>
<dbReference type="EMBL" id="JACIEN010000001">
    <property type="protein sequence ID" value="MBB4016160.1"/>
    <property type="molecule type" value="Genomic_DNA"/>
</dbReference>
<comment type="catalytic activity">
    <reaction evidence="10">
        <text>adenylyl-molybdopterin + molybdate = Mo-molybdopterin + AMP + H(+)</text>
        <dbReference type="Rhea" id="RHEA:35047"/>
        <dbReference type="ChEBI" id="CHEBI:15378"/>
        <dbReference type="ChEBI" id="CHEBI:36264"/>
        <dbReference type="ChEBI" id="CHEBI:62727"/>
        <dbReference type="ChEBI" id="CHEBI:71302"/>
        <dbReference type="ChEBI" id="CHEBI:456215"/>
        <dbReference type="EC" id="2.10.1.1"/>
    </reaction>
</comment>
<keyword evidence="14" id="KW-1185">Reference proteome</keyword>
<dbReference type="RefSeq" id="WP_183315957.1">
    <property type="nucleotide sequence ID" value="NZ_JACIEN010000001.1"/>
</dbReference>
<dbReference type="UniPathway" id="UPA00344"/>
<keyword evidence="8 11" id="KW-0460">Magnesium</keyword>
<evidence type="ECO:0000256" key="10">
    <source>
        <dbReference type="ARBA" id="ARBA00047317"/>
    </source>
</evidence>
<dbReference type="InterPro" id="IPR036135">
    <property type="entry name" value="MoeA_linker/N_sf"/>
</dbReference>
<evidence type="ECO:0000256" key="5">
    <source>
        <dbReference type="ARBA" id="ARBA00022505"/>
    </source>
</evidence>
<evidence type="ECO:0000256" key="7">
    <source>
        <dbReference type="ARBA" id="ARBA00022723"/>
    </source>
</evidence>
<name>A0A840BT39_9HYPH</name>
<dbReference type="FunFam" id="2.170.190.11:FF:000001">
    <property type="entry name" value="Molybdopterin molybdenumtransferase"/>
    <property type="match status" value="1"/>
</dbReference>
<organism evidence="13 14">
    <name type="scientific">Chelatococcus caeni</name>
    <dbReference type="NCBI Taxonomy" id="1348468"/>
    <lineage>
        <taxon>Bacteria</taxon>
        <taxon>Pseudomonadati</taxon>
        <taxon>Pseudomonadota</taxon>
        <taxon>Alphaproteobacteria</taxon>
        <taxon>Hyphomicrobiales</taxon>
        <taxon>Chelatococcaceae</taxon>
        <taxon>Chelatococcus</taxon>
    </lineage>
</organism>
<evidence type="ECO:0000256" key="8">
    <source>
        <dbReference type="ARBA" id="ARBA00022842"/>
    </source>
</evidence>
<comment type="caution">
    <text evidence="13">The sequence shown here is derived from an EMBL/GenBank/DDBJ whole genome shotgun (WGS) entry which is preliminary data.</text>
</comment>
<dbReference type="NCBIfam" id="NF045515">
    <property type="entry name" value="Glp_gephyrin"/>
    <property type="match status" value="1"/>
</dbReference>
<keyword evidence="9 11" id="KW-0501">Molybdenum cofactor biosynthesis</keyword>
<dbReference type="Pfam" id="PF03453">
    <property type="entry name" value="MoeA_N"/>
    <property type="match status" value="1"/>
</dbReference>
<dbReference type="Pfam" id="PF03454">
    <property type="entry name" value="MoeA_C"/>
    <property type="match status" value="1"/>
</dbReference>
<dbReference type="Gene3D" id="3.90.105.10">
    <property type="entry name" value="Molybdopterin biosynthesis moea protein, domain 2"/>
    <property type="match status" value="1"/>
</dbReference>
<accession>A0A840BT39</accession>
<dbReference type="PANTHER" id="PTHR10192:SF5">
    <property type="entry name" value="GEPHYRIN"/>
    <property type="match status" value="1"/>
</dbReference>